<accession>A0A0D7AS76</accession>
<dbReference type="EMBL" id="KN881191">
    <property type="protein sequence ID" value="KIY60870.1"/>
    <property type="molecule type" value="Genomic_DNA"/>
</dbReference>
<name>A0A0D7AS76_9AGAR</name>
<reference evidence="1 2" key="1">
    <citation type="journal article" date="2015" name="Fungal Genet. Biol.">
        <title>Evolution of novel wood decay mechanisms in Agaricales revealed by the genome sequences of Fistulina hepatica and Cylindrobasidium torrendii.</title>
        <authorList>
            <person name="Floudas D."/>
            <person name="Held B.W."/>
            <person name="Riley R."/>
            <person name="Nagy L.G."/>
            <person name="Koehler G."/>
            <person name="Ransdell A.S."/>
            <person name="Younus H."/>
            <person name="Chow J."/>
            <person name="Chiniquy J."/>
            <person name="Lipzen A."/>
            <person name="Tritt A."/>
            <person name="Sun H."/>
            <person name="Haridas S."/>
            <person name="LaButti K."/>
            <person name="Ohm R.A."/>
            <person name="Kues U."/>
            <person name="Blanchette R.A."/>
            <person name="Grigoriev I.V."/>
            <person name="Minto R.E."/>
            <person name="Hibbett D.S."/>
        </authorList>
    </citation>
    <scope>NUCLEOTIDE SEQUENCE [LARGE SCALE GENOMIC DNA]</scope>
    <source>
        <strain evidence="1 2">FP15055 ss-10</strain>
    </source>
</reference>
<evidence type="ECO:0008006" key="3">
    <source>
        <dbReference type="Google" id="ProtNLM"/>
    </source>
</evidence>
<evidence type="ECO:0000313" key="2">
    <source>
        <dbReference type="Proteomes" id="UP000054007"/>
    </source>
</evidence>
<dbReference type="OrthoDB" id="3252425at2759"/>
<dbReference type="AlphaFoldDB" id="A0A0D7AS76"/>
<protein>
    <recommendedName>
        <fullName evidence="3">HAT C-terminal dimerisation domain-containing protein</fullName>
    </recommendedName>
</protein>
<feature type="non-terminal residue" evidence="1">
    <location>
        <position position="1"/>
    </location>
</feature>
<proteinExistence type="predicted"/>
<gene>
    <name evidence="1" type="ORF">CYLTODRAFT_314020</name>
</gene>
<evidence type="ECO:0000313" key="1">
    <source>
        <dbReference type="EMBL" id="KIY60870.1"/>
    </source>
</evidence>
<organism evidence="1 2">
    <name type="scientific">Cylindrobasidium torrendii FP15055 ss-10</name>
    <dbReference type="NCBI Taxonomy" id="1314674"/>
    <lineage>
        <taxon>Eukaryota</taxon>
        <taxon>Fungi</taxon>
        <taxon>Dikarya</taxon>
        <taxon>Basidiomycota</taxon>
        <taxon>Agaricomycotina</taxon>
        <taxon>Agaricomycetes</taxon>
        <taxon>Agaricomycetidae</taxon>
        <taxon>Agaricales</taxon>
        <taxon>Marasmiineae</taxon>
        <taxon>Physalacriaceae</taxon>
        <taxon>Cylindrobasidium</taxon>
    </lineage>
</organism>
<keyword evidence="2" id="KW-1185">Reference proteome</keyword>
<dbReference type="Proteomes" id="UP000054007">
    <property type="component" value="Unassembled WGS sequence"/>
</dbReference>
<feature type="non-terminal residue" evidence="1">
    <location>
        <position position="62"/>
    </location>
</feature>
<sequence length="62" mass="7136">LAFKIINSTTLLLPSWRTTLYHLALPLLLIPRDVRTCWNSTYDMLEFALAHRSAIDTFTGDQ</sequence>